<gene>
    <name evidence="1" type="ORF">S01H4_49372</name>
</gene>
<proteinExistence type="predicted"/>
<reference evidence="1" key="1">
    <citation type="journal article" date="2014" name="Front. Microbiol.">
        <title>High frequency of phylogenetically diverse reductive dehalogenase-homologous genes in deep subseafloor sedimentary metagenomes.</title>
        <authorList>
            <person name="Kawai M."/>
            <person name="Futagami T."/>
            <person name="Toyoda A."/>
            <person name="Takaki Y."/>
            <person name="Nishi S."/>
            <person name="Hori S."/>
            <person name="Arai W."/>
            <person name="Tsubouchi T."/>
            <person name="Morono Y."/>
            <person name="Uchiyama I."/>
            <person name="Ito T."/>
            <person name="Fujiyama A."/>
            <person name="Inagaki F."/>
            <person name="Takami H."/>
        </authorList>
    </citation>
    <scope>NUCLEOTIDE SEQUENCE</scope>
    <source>
        <strain evidence="1">Expedition CK06-06</strain>
    </source>
</reference>
<evidence type="ECO:0000313" key="1">
    <source>
        <dbReference type="EMBL" id="GAG98950.1"/>
    </source>
</evidence>
<comment type="caution">
    <text evidence="1">The sequence shown here is derived from an EMBL/GenBank/DDBJ whole genome shotgun (WGS) entry which is preliminary data.</text>
</comment>
<dbReference type="AlphaFoldDB" id="X1BVA6"/>
<organism evidence="1">
    <name type="scientific">marine sediment metagenome</name>
    <dbReference type="NCBI Taxonomy" id="412755"/>
    <lineage>
        <taxon>unclassified sequences</taxon>
        <taxon>metagenomes</taxon>
        <taxon>ecological metagenomes</taxon>
    </lineage>
</organism>
<name>X1BVA6_9ZZZZ</name>
<dbReference type="EMBL" id="BART01027924">
    <property type="protein sequence ID" value="GAG98950.1"/>
    <property type="molecule type" value="Genomic_DNA"/>
</dbReference>
<accession>X1BVA6</accession>
<sequence>MEIKYKKIQINEKIEFISFTKKYGRVAFQFCPTFNKKGRLMKIYITPIQQPDKTYQGWYIEIDNSDLHQQVIIEDHPLYTMEFGRPIFSYCKNHKTVCINVKSPLEAKYLYCDHIGSDIWFKFSN</sequence>
<protein>
    <submittedName>
        <fullName evidence="1">Uncharacterized protein</fullName>
    </submittedName>
</protein>